<dbReference type="AlphaFoldDB" id="A0A0C7P0V7"/>
<proteinExistence type="predicted"/>
<dbReference type="EMBL" id="LN824141">
    <property type="protein sequence ID" value="CEP77649.1"/>
    <property type="molecule type" value="Genomic_DNA"/>
</dbReference>
<reference evidence="2" key="1">
    <citation type="submission" date="2014-11" db="EMBL/GenBank/DDBJ databases">
        <authorList>
            <person name="Wibberg D."/>
        </authorList>
    </citation>
    <scope>NUCLEOTIDE SEQUENCE [LARGE SCALE GENOMIC DNA]</scope>
    <source>
        <strain evidence="2">L3</strain>
    </source>
</reference>
<keyword evidence="2" id="KW-1185">Reference proteome</keyword>
<protein>
    <submittedName>
        <fullName evidence="1">Uncharacterized protein</fullName>
    </submittedName>
</protein>
<dbReference type="Proteomes" id="UP000032809">
    <property type="component" value="Chromosome I"/>
</dbReference>
<name>A0A0C7P0V7_DEFTU</name>
<evidence type="ECO:0000313" key="1">
    <source>
        <dbReference type="EMBL" id="CEP77649.1"/>
    </source>
</evidence>
<gene>
    <name evidence="1" type="ORF">DTL3_0318</name>
</gene>
<organism evidence="1 2">
    <name type="scientific">Defluviitoga tunisiensis</name>
    <dbReference type="NCBI Taxonomy" id="1006576"/>
    <lineage>
        <taxon>Bacteria</taxon>
        <taxon>Thermotogati</taxon>
        <taxon>Thermotogota</taxon>
        <taxon>Thermotogae</taxon>
        <taxon>Petrotogales</taxon>
        <taxon>Petrotogaceae</taxon>
        <taxon>Defluviitoga</taxon>
    </lineage>
</organism>
<evidence type="ECO:0000313" key="2">
    <source>
        <dbReference type="Proteomes" id="UP000032809"/>
    </source>
</evidence>
<accession>A0A0C7P0V7</accession>
<sequence length="178" mass="21170">MMKNAKFLVALLIFLLFIVSTFANRTTSNIKLNDHIYIHSVLLNNENSLEIMDILGMIEKNNNKKIFISEYYFVLQKDYKKELENIKDMYSQENYYWHYIKNRASLATINTEKNTFKNISQDKIVTNTKFFKNDYSKVMKSTSLHTFVHKDKLNIFLLNFNKVLPNIIEVKPNIFIFS</sequence>
<dbReference type="KEGG" id="dtn:DTL3_0318"/>
<dbReference type="STRING" id="1006576.DTL3_0318"/>
<dbReference type="HOGENOM" id="CLU_1508231_0_0_0"/>